<proteinExistence type="predicted"/>
<evidence type="ECO:0000313" key="2">
    <source>
        <dbReference type="EMBL" id="EEF50914.1"/>
    </source>
</evidence>
<name>B9RBJ3_RICCO</name>
<gene>
    <name evidence="2" type="ORF">RCOM_1677370</name>
</gene>
<protein>
    <submittedName>
        <fullName evidence="2">Uncharacterized protein</fullName>
    </submittedName>
</protein>
<keyword evidence="3" id="KW-1185">Reference proteome</keyword>
<organism evidence="2 3">
    <name type="scientific">Ricinus communis</name>
    <name type="common">Castor bean</name>
    <dbReference type="NCBI Taxonomy" id="3988"/>
    <lineage>
        <taxon>Eukaryota</taxon>
        <taxon>Viridiplantae</taxon>
        <taxon>Streptophyta</taxon>
        <taxon>Embryophyta</taxon>
        <taxon>Tracheophyta</taxon>
        <taxon>Spermatophyta</taxon>
        <taxon>Magnoliopsida</taxon>
        <taxon>eudicotyledons</taxon>
        <taxon>Gunneridae</taxon>
        <taxon>Pentapetalae</taxon>
        <taxon>rosids</taxon>
        <taxon>fabids</taxon>
        <taxon>Malpighiales</taxon>
        <taxon>Euphorbiaceae</taxon>
        <taxon>Acalyphoideae</taxon>
        <taxon>Acalypheae</taxon>
        <taxon>Ricinus</taxon>
    </lineage>
</organism>
<dbReference type="InParanoid" id="B9RBJ3"/>
<dbReference type="AlphaFoldDB" id="B9RBJ3"/>
<sequence length="143" mass="15844">MAASETGTGSSETGVGWKNTILNLITLHLLGFFNPTHLLLILQYLKKEKPFVSLDWREITRLRLTTSSCIYIDGADIRVKIGVAGGSKVILNKNGDVDRLKKEGNLRHEHDVDSRPLSICMGGRVHRHFHAIGVTHSSELSIC</sequence>
<feature type="transmembrane region" description="Helical" evidence="1">
    <location>
        <begin position="20"/>
        <end position="42"/>
    </location>
</feature>
<dbReference type="Proteomes" id="UP000008311">
    <property type="component" value="Unassembled WGS sequence"/>
</dbReference>
<evidence type="ECO:0000313" key="3">
    <source>
        <dbReference type="Proteomes" id="UP000008311"/>
    </source>
</evidence>
<accession>B9RBJ3</accession>
<keyword evidence="1" id="KW-0812">Transmembrane</keyword>
<dbReference type="EMBL" id="EQ973774">
    <property type="protein sequence ID" value="EEF50914.1"/>
    <property type="molecule type" value="Genomic_DNA"/>
</dbReference>
<evidence type="ECO:0000256" key="1">
    <source>
        <dbReference type="SAM" id="Phobius"/>
    </source>
</evidence>
<keyword evidence="1" id="KW-1133">Transmembrane helix</keyword>
<keyword evidence="1" id="KW-0472">Membrane</keyword>
<reference evidence="3" key="1">
    <citation type="journal article" date="2010" name="Nat. Biotechnol.">
        <title>Draft genome sequence of the oilseed species Ricinus communis.</title>
        <authorList>
            <person name="Chan A.P."/>
            <person name="Crabtree J."/>
            <person name="Zhao Q."/>
            <person name="Lorenzi H."/>
            <person name="Orvis J."/>
            <person name="Puiu D."/>
            <person name="Melake-Berhan A."/>
            <person name="Jones K.M."/>
            <person name="Redman J."/>
            <person name="Chen G."/>
            <person name="Cahoon E.B."/>
            <person name="Gedil M."/>
            <person name="Stanke M."/>
            <person name="Haas B.J."/>
            <person name="Wortman J.R."/>
            <person name="Fraser-Liggett C.M."/>
            <person name="Ravel J."/>
            <person name="Rabinowicz P.D."/>
        </authorList>
    </citation>
    <scope>NUCLEOTIDE SEQUENCE [LARGE SCALE GENOMIC DNA]</scope>
    <source>
        <strain evidence="3">cv. Hale</strain>
    </source>
</reference>